<dbReference type="GO" id="GO:0016757">
    <property type="term" value="F:glycosyltransferase activity"/>
    <property type="evidence" value="ECO:0007669"/>
    <property type="project" value="UniProtKB-KW"/>
</dbReference>
<dbReference type="Pfam" id="PF00534">
    <property type="entry name" value="Glycos_transf_1"/>
    <property type="match status" value="1"/>
</dbReference>
<dbReference type="PANTHER" id="PTHR12526">
    <property type="entry name" value="GLYCOSYLTRANSFERASE"/>
    <property type="match status" value="1"/>
</dbReference>
<dbReference type="SUPFAM" id="SSF53756">
    <property type="entry name" value="UDP-Glycosyltransferase/glycogen phosphorylase"/>
    <property type="match status" value="1"/>
</dbReference>
<accession>A0A934K4C6</accession>
<dbReference type="Proteomes" id="UP000612893">
    <property type="component" value="Unassembled WGS sequence"/>
</dbReference>
<evidence type="ECO:0000256" key="1">
    <source>
        <dbReference type="ARBA" id="ARBA00022676"/>
    </source>
</evidence>
<feature type="domain" description="Glycosyl transferase family 1" evidence="3">
    <location>
        <begin position="179"/>
        <end position="348"/>
    </location>
</feature>
<reference evidence="5" key="1">
    <citation type="submission" date="2020-10" db="EMBL/GenBank/DDBJ databases">
        <title>Ca. Dormibacterota MAGs.</title>
        <authorList>
            <person name="Montgomery K."/>
        </authorList>
    </citation>
    <scope>NUCLEOTIDE SEQUENCE [LARGE SCALE GENOMIC DNA]</scope>
    <source>
        <strain evidence="5">SC8812_S17_10</strain>
    </source>
</reference>
<protein>
    <submittedName>
        <fullName evidence="5">Glycosyltransferase</fullName>
    </submittedName>
</protein>
<dbReference type="InterPro" id="IPR028098">
    <property type="entry name" value="Glyco_trans_4-like_N"/>
</dbReference>
<keyword evidence="2" id="KW-0808">Transferase</keyword>
<dbReference type="InterPro" id="IPR001296">
    <property type="entry name" value="Glyco_trans_1"/>
</dbReference>
<evidence type="ECO:0000313" key="6">
    <source>
        <dbReference type="Proteomes" id="UP000612893"/>
    </source>
</evidence>
<dbReference type="EMBL" id="JAEKNR010000173">
    <property type="protein sequence ID" value="MBJ7599784.1"/>
    <property type="molecule type" value="Genomic_DNA"/>
</dbReference>
<evidence type="ECO:0000259" key="4">
    <source>
        <dbReference type="Pfam" id="PF13439"/>
    </source>
</evidence>
<dbReference type="RefSeq" id="WP_338203398.1">
    <property type="nucleotide sequence ID" value="NZ_JAEKNR010000173.1"/>
</dbReference>
<organism evidence="5 6">
    <name type="scientific">Candidatus Nephthysia bennettiae</name>
    <dbReference type="NCBI Taxonomy" id="3127016"/>
    <lineage>
        <taxon>Bacteria</taxon>
        <taxon>Bacillati</taxon>
        <taxon>Candidatus Dormiibacterota</taxon>
        <taxon>Candidatus Dormibacteria</taxon>
        <taxon>Candidatus Dormibacterales</taxon>
        <taxon>Candidatus Dormibacteraceae</taxon>
        <taxon>Candidatus Nephthysia</taxon>
    </lineage>
</organism>
<keyword evidence="1" id="KW-0328">Glycosyltransferase</keyword>
<proteinExistence type="predicted"/>
<name>A0A934K4C6_9BACT</name>
<keyword evidence="6" id="KW-1185">Reference proteome</keyword>
<evidence type="ECO:0000256" key="2">
    <source>
        <dbReference type="ARBA" id="ARBA00022679"/>
    </source>
</evidence>
<gene>
    <name evidence="5" type="ORF">JF922_17115</name>
</gene>
<dbReference type="Pfam" id="PF13439">
    <property type="entry name" value="Glyco_transf_4"/>
    <property type="match status" value="1"/>
</dbReference>
<sequence length="373" mass="40579">MRVAITVPWGERLGGAEAMLWSFLRHLDRRRVDPLVVFLQDGPYVREVEKLGIPAAVLEAGRLRQASRLARTAGAFARLLRRERCQLVLNWSAKTHLYGGVGAALAGMSRRTLWWQHGVPEGAWLDRVASALPATAVGCSSRAGARAQSRLWPGRRAFVVYPGIDCPPARHAGELASLRAGLGLPAEAFVVGVAGRLQPWKRQDLVIEAVAELRRRGREVHCLVVGGDAYGLSPEYAESLPRLAARLGVDGHVTFTGQVREAAAYMELMDVVVNPSRSEPFGIVLVEAMALGKPVVAFASAGPLEIVQPGVSGLLVQEEGGSKGLATALDRLLDDPDLCRRLGSGARHRFAERFTARRMTESLSRELERLLRT</sequence>
<dbReference type="Gene3D" id="3.40.50.2000">
    <property type="entry name" value="Glycogen Phosphorylase B"/>
    <property type="match status" value="2"/>
</dbReference>
<comment type="caution">
    <text evidence="5">The sequence shown here is derived from an EMBL/GenBank/DDBJ whole genome shotgun (WGS) entry which is preliminary data.</text>
</comment>
<dbReference type="AlphaFoldDB" id="A0A934K4C6"/>
<feature type="domain" description="Glycosyltransferase subfamily 4-like N-terminal" evidence="4">
    <location>
        <begin position="14"/>
        <end position="166"/>
    </location>
</feature>
<evidence type="ECO:0000259" key="3">
    <source>
        <dbReference type="Pfam" id="PF00534"/>
    </source>
</evidence>
<evidence type="ECO:0000313" key="5">
    <source>
        <dbReference type="EMBL" id="MBJ7599784.1"/>
    </source>
</evidence>
<dbReference type="PANTHER" id="PTHR12526:SF510">
    <property type="entry name" value="D-INOSITOL 3-PHOSPHATE GLYCOSYLTRANSFERASE"/>
    <property type="match status" value="1"/>
</dbReference>